<keyword evidence="2" id="KW-0813">Transport</keyword>
<comment type="caution">
    <text evidence="6">The sequence shown here is derived from an EMBL/GenBank/DDBJ whole genome shotgun (WGS) entry which is preliminary data.</text>
</comment>
<keyword evidence="4 6" id="KW-0067">ATP-binding</keyword>
<dbReference type="Pfam" id="PF00005">
    <property type="entry name" value="ABC_tran"/>
    <property type="match status" value="1"/>
</dbReference>
<dbReference type="SUPFAM" id="SSF52540">
    <property type="entry name" value="P-loop containing nucleoside triphosphate hydrolases"/>
    <property type="match status" value="1"/>
</dbReference>
<dbReference type="CDD" id="cd03225">
    <property type="entry name" value="ABC_cobalt_CbiO_domain1"/>
    <property type="match status" value="1"/>
</dbReference>
<evidence type="ECO:0000256" key="2">
    <source>
        <dbReference type="ARBA" id="ARBA00022448"/>
    </source>
</evidence>
<feature type="domain" description="ABC transporter" evidence="5">
    <location>
        <begin position="6"/>
        <end position="217"/>
    </location>
</feature>
<dbReference type="InterPro" id="IPR015856">
    <property type="entry name" value="ABC_transpr_CbiO/EcfA_su"/>
</dbReference>
<dbReference type="Gene3D" id="3.40.50.300">
    <property type="entry name" value="P-loop containing nucleotide triphosphate hydrolases"/>
    <property type="match status" value="1"/>
</dbReference>
<accession>A0ABV3G7Q8</accession>
<dbReference type="SMART" id="SM00382">
    <property type="entry name" value="AAA"/>
    <property type="match status" value="1"/>
</dbReference>
<evidence type="ECO:0000256" key="4">
    <source>
        <dbReference type="ARBA" id="ARBA00022840"/>
    </source>
</evidence>
<sequence>MLEPIIVVEDLHVEMGANPVLRGVDLTVRESEIVAVAGENGTGKSTLLRCLAGLRTPTSGEVTVFGAPPRDDATFWRAVAMVAAEPAWYPGLTVREHVELVRVTHEPVGDAWPGVGEMLERCGLTERADAVPSTLSTGQRQRLSLATALVRPSRLLLLDEPEHGLDTAFRGRLAAMLIEYTADGGTVVMATHDPGLIAATGARHSVLSSGRLAAGAAR</sequence>
<reference evidence="6 7" key="1">
    <citation type="submission" date="2024-06" db="EMBL/GenBank/DDBJ databases">
        <title>The Natural Products Discovery Center: Release of the First 8490 Sequenced Strains for Exploring Actinobacteria Biosynthetic Diversity.</title>
        <authorList>
            <person name="Kalkreuter E."/>
            <person name="Kautsar S.A."/>
            <person name="Yang D."/>
            <person name="Bader C.D."/>
            <person name="Teijaro C.N."/>
            <person name="Fluegel L."/>
            <person name="Davis C.M."/>
            <person name="Simpson J.R."/>
            <person name="Lauterbach L."/>
            <person name="Steele A.D."/>
            <person name="Gui C."/>
            <person name="Meng S."/>
            <person name="Li G."/>
            <person name="Viehrig K."/>
            <person name="Ye F."/>
            <person name="Su P."/>
            <person name="Kiefer A.F."/>
            <person name="Nichols A."/>
            <person name="Cepeda A.J."/>
            <person name="Yan W."/>
            <person name="Fan B."/>
            <person name="Jiang Y."/>
            <person name="Adhikari A."/>
            <person name="Zheng C.-J."/>
            <person name="Schuster L."/>
            <person name="Cowan T.M."/>
            <person name="Smanski M.J."/>
            <person name="Chevrette M.G."/>
            <person name="De Carvalho L.P.S."/>
            <person name="Shen B."/>
        </authorList>
    </citation>
    <scope>NUCLEOTIDE SEQUENCE [LARGE SCALE GENOMIC DNA]</scope>
    <source>
        <strain evidence="6 7">NPDC050100</strain>
    </source>
</reference>
<dbReference type="GO" id="GO:0005524">
    <property type="term" value="F:ATP binding"/>
    <property type="evidence" value="ECO:0007669"/>
    <property type="project" value="UniProtKB-KW"/>
</dbReference>
<dbReference type="EMBL" id="JBFALK010000002">
    <property type="protein sequence ID" value="MEV0967665.1"/>
    <property type="molecule type" value="Genomic_DNA"/>
</dbReference>
<evidence type="ECO:0000259" key="5">
    <source>
        <dbReference type="PROSITE" id="PS50893"/>
    </source>
</evidence>
<name>A0ABV3G7Q8_MICGL</name>
<organism evidence="6 7">
    <name type="scientific">Microtetraspora glauca</name>
    <dbReference type="NCBI Taxonomy" id="1996"/>
    <lineage>
        <taxon>Bacteria</taxon>
        <taxon>Bacillati</taxon>
        <taxon>Actinomycetota</taxon>
        <taxon>Actinomycetes</taxon>
        <taxon>Streptosporangiales</taxon>
        <taxon>Streptosporangiaceae</taxon>
        <taxon>Microtetraspora</taxon>
    </lineage>
</organism>
<dbReference type="Proteomes" id="UP001551675">
    <property type="component" value="Unassembled WGS sequence"/>
</dbReference>
<dbReference type="PANTHER" id="PTHR43335">
    <property type="entry name" value="ABC TRANSPORTER, ATP-BINDING PROTEIN"/>
    <property type="match status" value="1"/>
</dbReference>
<dbReference type="InterPro" id="IPR003593">
    <property type="entry name" value="AAA+_ATPase"/>
</dbReference>
<evidence type="ECO:0000256" key="3">
    <source>
        <dbReference type="ARBA" id="ARBA00022741"/>
    </source>
</evidence>
<evidence type="ECO:0000313" key="6">
    <source>
        <dbReference type="EMBL" id="MEV0967665.1"/>
    </source>
</evidence>
<dbReference type="PANTHER" id="PTHR43335:SF4">
    <property type="entry name" value="ABC TRANSPORTER, ATP-BINDING PROTEIN"/>
    <property type="match status" value="1"/>
</dbReference>
<comment type="similarity">
    <text evidence="1">Belongs to the ABC transporter superfamily.</text>
</comment>
<dbReference type="InterPro" id="IPR003439">
    <property type="entry name" value="ABC_transporter-like_ATP-bd"/>
</dbReference>
<evidence type="ECO:0000313" key="7">
    <source>
        <dbReference type="Proteomes" id="UP001551675"/>
    </source>
</evidence>
<protein>
    <submittedName>
        <fullName evidence="6">ABC transporter ATP-binding protein</fullName>
    </submittedName>
</protein>
<proteinExistence type="inferred from homology"/>
<dbReference type="PROSITE" id="PS50893">
    <property type="entry name" value="ABC_TRANSPORTER_2"/>
    <property type="match status" value="1"/>
</dbReference>
<keyword evidence="7" id="KW-1185">Reference proteome</keyword>
<gene>
    <name evidence="6" type="ORF">AB0I59_03450</name>
</gene>
<dbReference type="InterPro" id="IPR027417">
    <property type="entry name" value="P-loop_NTPase"/>
</dbReference>
<dbReference type="RefSeq" id="WP_358129578.1">
    <property type="nucleotide sequence ID" value="NZ_JBFALK010000002.1"/>
</dbReference>
<keyword evidence="3" id="KW-0547">Nucleotide-binding</keyword>
<evidence type="ECO:0000256" key="1">
    <source>
        <dbReference type="ARBA" id="ARBA00005417"/>
    </source>
</evidence>